<dbReference type="InterPro" id="IPR010982">
    <property type="entry name" value="Lambda_DNA-bd_dom_sf"/>
</dbReference>
<protein>
    <recommendedName>
        <fullName evidence="4">HTH lacI-type domain-containing protein</fullName>
    </recommendedName>
</protein>
<comment type="caution">
    <text evidence="5">The sequence shown here is derived from an EMBL/GenBank/DDBJ whole genome shotgun (WGS) entry which is preliminary data.</text>
</comment>
<dbReference type="RefSeq" id="WP_116413641.1">
    <property type="nucleotide sequence ID" value="NZ_NBWZ01000001.1"/>
</dbReference>
<sequence>MALPKQHGQRAPTIYDVARSAGVSHQSVSRMLNGETVRPLTRSRIEAAITELDYRPNPTARALATSVSYRLGALVYELQELGPSQIAQGAADQARAAGYLLDIVALNPRDDASIAHAIELLDQQHLAGILALAPTQRLVDALQTVDYRIPVYIDSEPLFDGTAATETLNTTGTRLALDHLVGLGHSRIFHISGPPEWISARNRLAAYRGYVADHGLPAFEPVYGDWTAASGFEAAARISRDAGITAVFVSNDQMAMGALRAFSEAGIRVPEQLSVVSFDDVPESGFTIPPLTTVRLDFAEQGRLAVERLVAMIRNDPEPPLPERPRVSLVVRQSTAAAPPV</sequence>
<dbReference type="SUPFAM" id="SSF53822">
    <property type="entry name" value="Periplasmic binding protein-like I"/>
    <property type="match status" value="1"/>
</dbReference>
<dbReference type="OrthoDB" id="9785139at2"/>
<dbReference type="Gene3D" id="1.10.260.40">
    <property type="entry name" value="lambda repressor-like DNA-binding domains"/>
    <property type="match status" value="1"/>
</dbReference>
<dbReference type="EMBL" id="NBWZ01000001">
    <property type="protein sequence ID" value="RFA08227.1"/>
    <property type="molecule type" value="Genomic_DNA"/>
</dbReference>
<dbReference type="PANTHER" id="PTHR30146:SF153">
    <property type="entry name" value="LACTOSE OPERON REPRESSOR"/>
    <property type="match status" value="1"/>
</dbReference>
<keyword evidence="6" id="KW-1185">Reference proteome</keyword>
<proteinExistence type="predicted"/>
<dbReference type="CDD" id="cd01392">
    <property type="entry name" value="HTH_LacI"/>
    <property type="match status" value="1"/>
</dbReference>
<dbReference type="InterPro" id="IPR046335">
    <property type="entry name" value="LacI/GalR-like_sensor"/>
</dbReference>
<evidence type="ECO:0000256" key="1">
    <source>
        <dbReference type="ARBA" id="ARBA00023015"/>
    </source>
</evidence>
<evidence type="ECO:0000259" key="4">
    <source>
        <dbReference type="PROSITE" id="PS50932"/>
    </source>
</evidence>
<reference evidence="5 6" key="1">
    <citation type="submission" date="2017-04" db="EMBL/GenBank/DDBJ databases">
        <title>Comparative genome analysis of Subtercola boreus.</title>
        <authorList>
            <person name="Cho Y.-J."/>
            <person name="Cho A."/>
            <person name="Kim O.-S."/>
            <person name="Lee J.-I."/>
        </authorList>
    </citation>
    <scope>NUCLEOTIDE SEQUENCE [LARGE SCALE GENOMIC DNA]</scope>
    <source>
        <strain evidence="5 6">K300</strain>
    </source>
</reference>
<dbReference type="Pfam" id="PF00356">
    <property type="entry name" value="LacI"/>
    <property type="match status" value="1"/>
</dbReference>
<feature type="domain" description="HTH lacI-type" evidence="4">
    <location>
        <begin position="12"/>
        <end position="65"/>
    </location>
</feature>
<evidence type="ECO:0000313" key="6">
    <source>
        <dbReference type="Proteomes" id="UP000256486"/>
    </source>
</evidence>
<keyword evidence="3" id="KW-0804">Transcription</keyword>
<dbReference type="InterPro" id="IPR028082">
    <property type="entry name" value="Peripla_BP_I"/>
</dbReference>
<dbReference type="SMART" id="SM00354">
    <property type="entry name" value="HTH_LACI"/>
    <property type="match status" value="1"/>
</dbReference>
<accession>A0A3E0VH86</accession>
<dbReference type="PROSITE" id="PS00356">
    <property type="entry name" value="HTH_LACI_1"/>
    <property type="match status" value="1"/>
</dbReference>
<organism evidence="5 6">
    <name type="scientific">Subtercola boreus</name>
    <dbReference type="NCBI Taxonomy" id="120213"/>
    <lineage>
        <taxon>Bacteria</taxon>
        <taxon>Bacillati</taxon>
        <taxon>Actinomycetota</taxon>
        <taxon>Actinomycetes</taxon>
        <taxon>Micrococcales</taxon>
        <taxon>Microbacteriaceae</taxon>
        <taxon>Subtercola</taxon>
    </lineage>
</organism>
<evidence type="ECO:0000256" key="3">
    <source>
        <dbReference type="ARBA" id="ARBA00023163"/>
    </source>
</evidence>
<dbReference type="SUPFAM" id="SSF47413">
    <property type="entry name" value="lambda repressor-like DNA-binding domains"/>
    <property type="match status" value="1"/>
</dbReference>
<name>A0A3E0VH86_9MICO</name>
<evidence type="ECO:0000313" key="5">
    <source>
        <dbReference type="EMBL" id="RFA08227.1"/>
    </source>
</evidence>
<dbReference type="GO" id="GO:0000976">
    <property type="term" value="F:transcription cis-regulatory region binding"/>
    <property type="evidence" value="ECO:0007669"/>
    <property type="project" value="TreeGrafter"/>
</dbReference>
<dbReference type="InterPro" id="IPR000843">
    <property type="entry name" value="HTH_LacI"/>
</dbReference>
<dbReference type="Gene3D" id="3.40.50.2300">
    <property type="match status" value="2"/>
</dbReference>
<dbReference type="AlphaFoldDB" id="A0A3E0VH86"/>
<dbReference type="GO" id="GO:0003700">
    <property type="term" value="F:DNA-binding transcription factor activity"/>
    <property type="evidence" value="ECO:0007669"/>
    <property type="project" value="TreeGrafter"/>
</dbReference>
<dbReference type="CDD" id="cd01574">
    <property type="entry name" value="PBP1_LacI"/>
    <property type="match status" value="1"/>
</dbReference>
<dbReference type="PROSITE" id="PS50932">
    <property type="entry name" value="HTH_LACI_2"/>
    <property type="match status" value="1"/>
</dbReference>
<keyword evidence="2" id="KW-0238">DNA-binding</keyword>
<dbReference type="PANTHER" id="PTHR30146">
    <property type="entry name" value="LACI-RELATED TRANSCRIPTIONAL REPRESSOR"/>
    <property type="match status" value="1"/>
</dbReference>
<dbReference type="Pfam" id="PF13377">
    <property type="entry name" value="Peripla_BP_3"/>
    <property type="match status" value="1"/>
</dbReference>
<dbReference type="Proteomes" id="UP000256486">
    <property type="component" value="Unassembled WGS sequence"/>
</dbReference>
<evidence type="ECO:0000256" key="2">
    <source>
        <dbReference type="ARBA" id="ARBA00023125"/>
    </source>
</evidence>
<keyword evidence="1" id="KW-0805">Transcription regulation</keyword>
<gene>
    <name evidence="5" type="ORF">B7R54_02555</name>
</gene>